<organism evidence="1 2">
    <name type="scientific">Sutcliffiella tianshenii</name>
    <dbReference type="NCBI Taxonomy" id="1463404"/>
    <lineage>
        <taxon>Bacteria</taxon>
        <taxon>Bacillati</taxon>
        <taxon>Bacillota</taxon>
        <taxon>Bacilli</taxon>
        <taxon>Bacillales</taxon>
        <taxon>Bacillaceae</taxon>
        <taxon>Sutcliffiella</taxon>
    </lineage>
</organism>
<evidence type="ECO:0000313" key="1">
    <source>
        <dbReference type="EMBL" id="MBM7620544.1"/>
    </source>
</evidence>
<evidence type="ECO:0008006" key="3">
    <source>
        <dbReference type="Google" id="ProtNLM"/>
    </source>
</evidence>
<dbReference type="EMBL" id="JAFBED010000004">
    <property type="protein sequence ID" value="MBM7620544.1"/>
    <property type="molecule type" value="Genomic_DNA"/>
</dbReference>
<comment type="caution">
    <text evidence="1">The sequence shown here is derived from an EMBL/GenBank/DDBJ whole genome shotgun (WGS) entry which is preliminary data.</text>
</comment>
<dbReference type="Proteomes" id="UP000737402">
    <property type="component" value="Unassembled WGS sequence"/>
</dbReference>
<proteinExistence type="predicted"/>
<dbReference type="RefSeq" id="WP_204416272.1">
    <property type="nucleotide sequence ID" value="NZ_JAFBED010000004.1"/>
</dbReference>
<evidence type="ECO:0000313" key="2">
    <source>
        <dbReference type="Proteomes" id="UP000737402"/>
    </source>
</evidence>
<keyword evidence="2" id="KW-1185">Reference proteome</keyword>
<protein>
    <recommendedName>
        <fullName evidence="3">Cytosolic protein</fullName>
    </recommendedName>
</protein>
<reference evidence="1 2" key="1">
    <citation type="submission" date="2021-01" db="EMBL/GenBank/DDBJ databases">
        <title>Genomic Encyclopedia of Type Strains, Phase IV (KMG-IV): sequencing the most valuable type-strain genomes for metagenomic binning, comparative biology and taxonomic classification.</title>
        <authorList>
            <person name="Goeker M."/>
        </authorList>
    </citation>
    <scope>NUCLEOTIDE SEQUENCE [LARGE SCALE GENOMIC DNA]</scope>
    <source>
        <strain evidence="1 2">DSM 25879</strain>
    </source>
</reference>
<sequence>MGAIQKLKNLLSTHTETRENHIDPELRSHYYKVSNKNAMKALQEMLQKMDGFTVKSVSEEHGEIAVQVNRGKKAFMVVTVISVRPFETAIDFSVTTDTSILPTDFGFSRKIVLHMYQELNKSLNYTGSGLNSER</sequence>
<name>A0ABS2P0Y9_9BACI</name>
<gene>
    <name evidence="1" type="ORF">JOC95_002397</name>
</gene>
<accession>A0ABS2P0Y9</accession>